<evidence type="ECO:0000256" key="12">
    <source>
        <dbReference type="HAMAP-Rule" id="MF_01462"/>
    </source>
</evidence>
<proteinExistence type="inferred from homology"/>
<feature type="transmembrane region" description="Helical" evidence="12">
    <location>
        <begin position="185"/>
        <end position="209"/>
    </location>
</feature>
<keyword evidence="7 12" id="KW-0812">Transmembrane</keyword>
<evidence type="ECO:0000256" key="9">
    <source>
        <dbReference type="ARBA" id="ARBA00023065"/>
    </source>
</evidence>
<keyword evidence="11 12" id="KW-0170">Cobalt</keyword>
<dbReference type="PANTHER" id="PTHR43627">
    <property type="match status" value="1"/>
</dbReference>
<evidence type="ECO:0000313" key="21">
    <source>
        <dbReference type="Proteomes" id="UP000034399"/>
    </source>
</evidence>
<comment type="function">
    <text evidence="12">Part of the energy-coupling factor (ECF) transporter complex CbiMNOQ involved in cobalt import.</text>
</comment>
<dbReference type="InterPro" id="IPR002751">
    <property type="entry name" value="CbiM/NikMN"/>
</dbReference>
<evidence type="ECO:0000313" key="17">
    <source>
        <dbReference type="EMBL" id="KKH27960.1"/>
    </source>
</evidence>
<organism evidence="16">
    <name type="scientific">Methanosarcina mazei</name>
    <name type="common">Methanosarcina frisia</name>
    <dbReference type="NCBI Taxonomy" id="2209"/>
    <lineage>
        <taxon>Archaea</taxon>
        <taxon>Methanobacteriati</taxon>
        <taxon>Methanobacteriota</taxon>
        <taxon>Stenosarchaea group</taxon>
        <taxon>Methanomicrobia</taxon>
        <taxon>Methanosarcinales</taxon>
        <taxon>Methanosarcinaceae</taxon>
        <taxon>Methanosarcina</taxon>
    </lineage>
</organism>
<evidence type="ECO:0000313" key="15">
    <source>
        <dbReference type="EMBL" id="KKG60926.1"/>
    </source>
</evidence>
<dbReference type="EMBL" id="JJPC01000006">
    <property type="protein sequence ID" value="KKG38244.1"/>
    <property type="molecule type" value="Genomic_DNA"/>
</dbReference>
<evidence type="ECO:0000256" key="8">
    <source>
        <dbReference type="ARBA" id="ARBA00022989"/>
    </source>
</evidence>
<evidence type="ECO:0000313" key="18">
    <source>
        <dbReference type="EMBL" id="QCR17392.1"/>
    </source>
</evidence>
<feature type="transmembrane region" description="Helical" evidence="12">
    <location>
        <begin position="162"/>
        <end position="179"/>
    </location>
</feature>
<evidence type="ECO:0000256" key="7">
    <source>
        <dbReference type="ARBA" id="ARBA00022692"/>
    </source>
</evidence>
<evidence type="ECO:0000256" key="5">
    <source>
        <dbReference type="ARBA" id="ARBA00022475"/>
    </source>
</evidence>
<comment type="similarity">
    <text evidence="12">Belongs to the CbiM family.</text>
</comment>
<protein>
    <recommendedName>
        <fullName evidence="12">Putative cobalt transport protein CbiM</fullName>
    </recommendedName>
    <alternativeName>
        <fullName evidence="12">Energy-coupling factor transporter probable substrate-capture protein CbiM</fullName>
        <shortName evidence="12">ECF transporter S component CbiM</shortName>
    </alternativeName>
</protein>
<keyword evidence="6 12" id="KW-0169">Cobalamin biosynthesis</keyword>
<reference evidence="19 20" key="1">
    <citation type="journal article" date="2015" name="ISME J.">
        <title>Genomic and phenotypic differentiation among Methanosarcina mazei populations from Columbia River sediment.</title>
        <authorList>
            <person name="Youngblut N.D."/>
            <person name="Wirth J.S."/>
            <person name="Henriksen J.R."/>
            <person name="Smith M."/>
            <person name="Simon H."/>
            <person name="Metcalf W.W."/>
            <person name="Whitaker R.J."/>
        </authorList>
    </citation>
    <scope>NUCLEOTIDE SEQUENCE [LARGE SCALE GENOMIC DNA]</scope>
    <source>
        <strain evidence="17 19">1.F.A.2.8</strain>
        <strain evidence="13 21">3.F.A.1A.1</strain>
        <strain evidence="14 20">3.F.A.1B.1</strain>
        <strain evidence="15 22">3.F.T.2.1</strain>
        <strain evidence="16">3.H.A.1A.1</strain>
    </source>
</reference>
<dbReference type="PANTHER" id="PTHR43627:SF1">
    <property type="entry name" value="COBALT TRANSPORT PROTEIN CBIM"/>
    <property type="match status" value="1"/>
</dbReference>
<keyword evidence="10 12" id="KW-0472">Membrane</keyword>
<dbReference type="PATRIC" id="fig|2209.49.peg.1916"/>
<dbReference type="EMBL" id="JJQD01000106">
    <property type="protein sequence ID" value="KKH27960.1"/>
    <property type="molecule type" value="Genomic_DNA"/>
</dbReference>
<feature type="transmembrane region" description="Helical" evidence="12">
    <location>
        <begin position="133"/>
        <end position="155"/>
    </location>
</feature>
<evidence type="ECO:0000313" key="20">
    <source>
        <dbReference type="Proteomes" id="UP000034298"/>
    </source>
</evidence>
<dbReference type="GO" id="GO:0043190">
    <property type="term" value="C:ATP-binding cassette (ABC) transporter complex"/>
    <property type="evidence" value="ECO:0007669"/>
    <property type="project" value="InterPro"/>
</dbReference>
<evidence type="ECO:0000313" key="14">
    <source>
        <dbReference type="EMBL" id="KKG38244.1"/>
    </source>
</evidence>
<dbReference type="Proteomes" id="UP000034227">
    <property type="component" value="Unassembled WGS sequence"/>
</dbReference>
<dbReference type="RefSeq" id="WP_048040173.1">
    <property type="nucleotide sequence ID" value="NZ_CP029709.1"/>
</dbReference>
<dbReference type="EMBL" id="JJPL01000132">
    <property type="protein sequence ID" value="KKG60926.1"/>
    <property type="molecule type" value="Genomic_DNA"/>
</dbReference>
<evidence type="ECO:0000256" key="10">
    <source>
        <dbReference type="ARBA" id="ARBA00023136"/>
    </source>
</evidence>
<dbReference type="Pfam" id="PF01891">
    <property type="entry name" value="CbiM"/>
    <property type="match status" value="1"/>
</dbReference>
<dbReference type="Proteomes" id="UP000034298">
    <property type="component" value="Unassembled WGS sequence"/>
</dbReference>
<feature type="transmembrane region" description="Helical" evidence="12">
    <location>
        <begin position="78"/>
        <end position="101"/>
    </location>
</feature>
<gene>
    <name evidence="12" type="primary">cbiM</name>
    <name evidence="18" type="ORF">DKM28_16515</name>
    <name evidence="14" type="ORF">DU30_03635</name>
    <name evidence="16" type="ORF">DU43_10725</name>
    <name evidence="13" type="ORF">DU52_14225</name>
    <name evidence="17" type="ORF">DU58_09000</name>
    <name evidence="15" type="ORF">DU67_19160</name>
</gene>
<dbReference type="UniPathway" id="UPA00148"/>
<dbReference type="Proteomes" id="UP000034399">
    <property type="component" value="Unassembled WGS sequence"/>
</dbReference>
<evidence type="ECO:0000313" key="13">
    <source>
        <dbReference type="EMBL" id="KKG27366.1"/>
    </source>
</evidence>
<dbReference type="FunFam" id="1.10.1760.20:FF:000001">
    <property type="entry name" value="Cobalt transport protein CbiM"/>
    <property type="match status" value="1"/>
</dbReference>
<dbReference type="Proteomes" id="UP000300067">
    <property type="component" value="Chromosome"/>
</dbReference>
<evidence type="ECO:0000313" key="22">
    <source>
        <dbReference type="Proteomes" id="UP000034424"/>
    </source>
</evidence>
<reference evidence="18 23" key="2">
    <citation type="submission" date="2018-05" db="EMBL/GenBank/DDBJ databases">
        <title>Methanosarcina gilichinskyana sp. nov., a novel methanogenic archaeon isolated from Holocene permafrost, North East Russia.</title>
        <authorList>
            <person name="Oshurkova V."/>
            <person name="Meer M."/>
            <person name="Bochkareva O."/>
            <person name="Shcherbakova V."/>
        </authorList>
    </citation>
    <scope>NUCLEOTIDE SEQUENCE [LARGE SCALE GENOMIC DNA]</scope>
    <source>
        <strain evidence="18 23">JL01</strain>
    </source>
</reference>
<dbReference type="AlphaFoldDB" id="A0A0F8JK58"/>
<comment type="pathway">
    <text evidence="2 12">Cofactor biosynthesis; adenosylcobalamin biosynthesis.</text>
</comment>
<evidence type="ECO:0000256" key="1">
    <source>
        <dbReference type="ARBA" id="ARBA00004429"/>
    </source>
</evidence>
<evidence type="ECO:0000256" key="2">
    <source>
        <dbReference type="ARBA" id="ARBA00004953"/>
    </source>
</evidence>
<evidence type="ECO:0000256" key="11">
    <source>
        <dbReference type="ARBA" id="ARBA00023285"/>
    </source>
</evidence>
<dbReference type="GO" id="GO:0015087">
    <property type="term" value="F:cobalt ion transmembrane transporter activity"/>
    <property type="evidence" value="ECO:0007669"/>
    <property type="project" value="UniProtKB-UniRule"/>
</dbReference>
<dbReference type="NCBIfam" id="NF006184">
    <property type="entry name" value="PRK08319.1"/>
    <property type="match status" value="1"/>
</dbReference>
<evidence type="ECO:0000313" key="16">
    <source>
        <dbReference type="EMBL" id="KKG76133.1"/>
    </source>
</evidence>
<name>A0A0F8JK58_METMZ</name>
<accession>A0A0F8JK58</accession>
<evidence type="ECO:0000256" key="6">
    <source>
        <dbReference type="ARBA" id="ARBA00022573"/>
    </source>
</evidence>
<dbReference type="EMBL" id="JJPA01000239">
    <property type="protein sequence ID" value="KKG27366.1"/>
    <property type="molecule type" value="Genomic_DNA"/>
</dbReference>
<dbReference type="Gene3D" id="1.10.1760.20">
    <property type="match status" value="1"/>
</dbReference>
<feature type="transmembrane region" description="Helical" evidence="12">
    <location>
        <begin position="41"/>
        <end position="58"/>
    </location>
</feature>
<keyword evidence="3 12" id="KW-0171">Cobalt transport</keyword>
<keyword evidence="8 12" id="KW-1133">Transmembrane helix</keyword>
<feature type="transmembrane region" description="Helical" evidence="12">
    <location>
        <begin position="108"/>
        <end position="127"/>
    </location>
</feature>
<dbReference type="EMBL" id="CP029709">
    <property type="protein sequence ID" value="QCR17392.1"/>
    <property type="molecule type" value="Genomic_DNA"/>
</dbReference>
<comment type="subunit">
    <text evidence="12">Forms an energy-coupling factor (ECF) transporter complex composed of an ATP-binding protein (A component, CbiO), a transmembrane protein (T component, CbiQ) and 2 possible substrate-capture proteins (S components, CbiM and CbiN) of unknown stoichimetry.</text>
</comment>
<evidence type="ECO:0000256" key="4">
    <source>
        <dbReference type="ARBA" id="ARBA00022448"/>
    </source>
</evidence>
<dbReference type="NCBIfam" id="TIGR00123">
    <property type="entry name" value="cbiM"/>
    <property type="match status" value="1"/>
</dbReference>
<keyword evidence="4 12" id="KW-0813">Transport</keyword>
<evidence type="ECO:0000313" key="23">
    <source>
        <dbReference type="Proteomes" id="UP000300067"/>
    </source>
</evidence>
<sequence length="235" mass="25055">MHIMEGFLPTPWWQLWFAVSIPVILYGIYKMNNLVKEKREILPLLAVAGAFIFVLSSLKLPSVTGSCSHPTGTGVAAIIFGPAISAVLGTIVLLYQALFLAHGGLTTLGANVFSMGIVGPVVAYIVYKAGMKANINFFVVVFLATAFGDWATYLTTSVQLSLAYPAGGALTIAGFMSPFGKFATVFAVTQVPLAIMEGAISALLFKYVVNVKSDILVEMKVIEDAVVRKLRGISA</sequence>
<dbReference type="InterPro" id="IPR018024">
    <property type="entry name" value="CbiM"/>
</dbReference>
<evidence type="ECO:0000256" key="3">
    <source>
        <dbReference type="ARBA" id="ARBA00022426"/>
    </source>
</evidence>
<comment type="subcellular location">
    <subcellularLocation>
        <location evidence="1">Cell inner membrane</location>
        <topology evidence="1">Multi-pass membrane protein</topology>
    </subcellularLocation>
    <subcellularLocation>
        <location evidence="12">Cell membrane</location>
        <topology evidence="12">Multi-pass membrane protein</topology>
    </subcellularLocation>
</comment>
<dbReference type="EMBL" id="JJPM01000124">
    <property type="protein sequence ID" value="KKG76133.1"/>
    <property type="molecule type" value="Genomic_DNA"/>
</dbReference>
<keyword evidence="9 12" id="KW-0406">Ion transport</keyword>
<keyword evidence="5 12" id="KW-1003">Cell membrane</keyword>
<evidence type="ECO:0000313" key="19">
    <source>
        <dbReference type="Proteomes" id="UP000034227"/>
    </source>
</evidence>
<dbReference type="Proteomes" id="UP000034424">
    <property type="component" value="Unassembled WGS sequence"/>
</dbReference>
<feature type="transmembrane region" description="Helical" evidence="12">
    <location>
        <begin position="12"/>
        <end position="29"/>
    </location>
</feature>
<dbReference type="HAMAP" id="MF_01462">
    <property type="entry name" value="CbiM"/>
    <property type="match status" value="1"/>
</dbReference>
<dbReference type="GO" id="GO:0009236">
    <property type="term" value="P:cobalamin biosynthetic process"/>
    <property type="evidence" value="ECO:0007669"/>
    <property type="project" value="UniProtKB-UniRule"/>
</dbReference>